<dbReference type="GO" id="GO:0009398">
    <property type="term" value="P:FMN biosynthetic process"/>
    <property type="evidence" value="ECO:0007669"/>
    <property type="project" value="UniProtKB-UniRule"/>
</dbReference>
<dbReference type="PANTHER" id="PTHR22749:SF6">
    <property type="entry name" value="RIBOFLAVIN KINASE"/>
    <property type="match status" value="1"/>
</dbReference>
<comment type="pathway">
    <text evidence="2 15">Cofactor biosynthesis; FAD biosynthesis; FAD from FMN: step 1/1.</text>
</comment>
<dbReference type="Pfam" id="PF01687">
    <property type="entry name" value="Flavokinase"/>
    <property type="match status" value="1"/>
</dbReference>
<dbReference type="InterPro" id="IPR015865">
    <property type="entry name" value="Riboflavin_kinase_bac/euk"/>
</dbReference>
<dbReference type="NCBIfam" id="TIGR00083">
    <property type="entry name" value="ribF"/>
    <property type="match status" value="1"/>
</dbReference>
<dbReference type="Gene3D" id="3.40.50.620">
    <property type="entry name" value="HUPs"/>
    <property type="match status" value="1"/>
</dbReference>
<evidence type="ECO:0000256" key="10">
    <source>
        <dbReference type="ARBA" id="ARBA00022827"/>
    </source>
</evidence>
<keyword evidence="18" id="KW-1185">Reference proteome</keyword>
<dbReference type="CDD" id="cd02064">
    <property type="entry name" value="FAD_synthetase_N"/>
    <property type="match status" value="1"/>
</dbReference>
<sequence>MKVFRGLPKPEDRLDCAVAIGNFDGVHLGHQALIREVVEAAHARLLCPAILTFEPHPREFFNPDAAPARILSLHDKVEALKGSGIERVYILKFDEKLASLSPYDFVKDLLVQGLHARWVTVGENFHFGAKRAGDFHTLEDLGKEFHFEVHPMPMIYHGEAAISSSRIRQALARGDIASANYMLGRHYSLSGKVLHGKQLGRKLGFPTINQRILPPYSKARPAITGVYAVKAHGIAPRPIEGVACIGKRPTVDDHGEYLLETHLFNFHEDLYDKIVNVEFFAKIRDEKKFNSLEELRAAIADDQKKAKQILGLSV</sequence>
<evidence type="ECO:0000256" key="2">
    <source>
        <dbReference type="ARBA" id="ARBA00004726"/>
    </source>
</evidence>
<comment type="catalytic activity">
    <reaction evidence="14 15">
        <text>FMN + ATP + H(+) = FAD + diphosphate</text>
        <dbReference type="Rhea" id="RHEA:17237"/>
        <dbReference type="ChEBI" id="CHEBI:15378"/>
        <dbReference type="ChEBI" id="CHEBI:30616"/>
        <dbReference type="ChEBI" id="CHEBI:33019"/>
        <dbReference type="ChEBI" id="CHEBI:57692"/>
        <dbReference type="ChEBI" id="CHEBI:58210"/>
        <dbReference type="EC" id="2.7.7.2"/>
    </reaction>
</comment>
<comment type="catalytic activity">
    <reaction evidence="13 15">
        <text>riboflavin + ATP = FMN + ADP + H(+)</text>
        <dbReference type="Rhea" id="RHEA:14357"/>
        <dbReference type="ChEBI" id="CHEBI:15378"/>
        <dbReference type="ChEBI" id="CHEBI:30616"/>
        <dbReference type="ChEBI" id="CHEBI:57986"/>
        <dbReference type="ChEBI" id="CHEBI:58210"/>
        <dbReference type="ChEBI" id="CHEBI:456216"/>
        <dbReference type="EC" id="2.7.1.26"/>
    </reaction>
</comment>
<dbReference type="InterPro" id="IPR023465">
    <property type="entry name" value="Riboflavin_kinase_dom_sf"/>
</dbReference>
<dbReference type="UniPathway" id="UPA00277">
    <property type="reaction ID" value="UER00407"/>
</dbReference>
<dbReference type="InterPro" id="IPR014729">
    <property type="entry name" value="Rossmann-like_a/b/a_fold"/>
</dbReference>
<dbReference type="InterPro" id="IPR002606">
    <property type="entry name" value="Riboflavin_kinase_bac"/>
</dbReference>
<dbReference type="FunFam" id="3.40.50.620:FF:000021">
    <property type="entry name" value="Riboflavin biosynthesis protein"/>
    <property type="match status" value="1"/>
</dbReference>
<dbReference type="NCBIfam" id="NF004160">
    <property type="entry name" value="PRK05627.1-3"/>
    <property type="match status" value="1"/>
</dbReference>
<keyword evidence="7 15" id="KW-0548">Nucleotidyltransferase</keyword>
<dbReference type="NCBIfam" id="NF004163">
    <property type="entry name" value="PRK05627.1-6"/>
    <property type="match status" value="1"/>
</dbReference>
<comment type="caution">
    <text evidence="17">The sequence shown here is derived from an EMBL/GenBank/DDBJ whole genome shotgun (WGS) entry which is preliminary data.</text>
</comment>
<dbReference type="SUPFAM" id="SSF52374">
    <property type="entry name" value="Nucleotidylyl transferase"/>
    <property type="match status" value="1"/>
</dbReference>
<comment type="function">
    <text evidence="1">Catalyzes the phosphorylation of riboflavin to FMN followed by the adenylation of FMN to FAD.</text>
</comment>
<keyword evidence="9 15" id="KW-0418">Kinase</keyword>
<evidence type="ECO:0000256" key="4">
    <source>
        <dbReference type="ARBA" id="ARBA00022630"/>
    </source>
</evidence>
<dbReference type="EC" id="2.7.7.2" evidence="15"/>
<protein>
    <recommendedName>
        <fullName evidence="15">Riboflavin biosynthesis protein</fullName>
    </recommendedName>
    <domain>
        <recommendedName>
            <fullName evidence="15">Riboflavin kinase</fullName>
            <ecNumber evidence="15">2.7.1.26</ecNumber>
        </recommendedName>
        <alternativeName>
            <fullName evidence="15">Flavokinase</fullName>
        </alternativeName>
    </domain>
    <domain>
        <recommendedName>
            <fullName evidence="15">FMN adenylyltransferase</fullName>
            <ecNumber evidence="15">2.7.7.2</ecNumber>
        </recommendedName>
        <alternativeName>
            <fullName evidence="15">FAD pyrophosphorylase</fullName>
        </alternativeName>
        <alternativeName>
            <fullName evidence="15">FAD synthase</fullName>
        </alternativeName>
    </domain>
</protein>
<reference evidence="18" key="1">
    <citation type="submission" date="2017-05" db="EMBL/GenBank/DDBJ databases">
        <title>Improved OligoMM genomes.</title>
        <authorList>
            <person name="Garzetti D."/>
        </authorList>
    </citation>
    <scope>NUCLEOTIDE SEQUENCE [LARGE SCALE GENOMIC DNA]</scope>
    <source>
        <strain evidence="18">YL45</strain>
    </source>
</reference>
<evidence type="ECO:0000256" key="7">
    <source>
        <dbReference type="ARBA" id="ARBA00022695"/>
    </source>
</evidence>
<evidence type="ECO:0000259" key="16">
    <source>
        <dbReference type="SMART" id="SM00904"/>
    </source>
</evidence>
<evidence type="ECO:0000256" key="5">
    <source>
        <dbReference type="ARBA" id="ARBA00022643"/>
    </source>
</evidence>
<organism evidence="17 18">
    <name type="scientific">Turicimonas muris</name>
    <dbReference type="NCBI Taxonomy" id="1796652"/>
    <lineage>
        <taxon>Bacteria</taxon>
        <taxon>Pseudomonadati</taxon>
        <taxon>Pseudomonadota</taxon>
        <taxon>Betaproteobacteria</taxon>
        <taxon>Burkholderiales</taxon>
        <taxon>Sutterellaceae</taxon>
        <taxon>Turicimonas</taxon>
    </lineage>
</organism>
<dbReference type="GO" id="GO:0009231">
    <property type="term" value="P:riboflavin biosynthetic process"/>
    <property type="evidence" value="ECO:0007669"/>
    <property type="project" value="InterPro"/>
</dbReference>
<keyword evidence="10 15" id="KW-0274">FAD</keyword>
<dbReference type="GeneID" id="78363111"/>
<dbReference type="PIRSF" id="PIRSF004491">
    <property type="entry name" value="FAD_Synth"/>
    <property type="match status" value="1"/>
</dbReference>
<dbReference type="EC" id="2.7.1.26" evidence="15"/>
<evidence type="ECO:0000256" key="11">
    <source>
        <dbReference type="ARBA" id="ARBA00022840"/>
    </source>
</evidence>
<dbReference type="EMBL" id="NHMP01000001">
    <property type="protein sequence ID" value="OXE50923.1"/>
    <property type="molecule type" value="Genomic_DNA"/>
</dbReference>
<dbReference type="UniPathway" id="UPA00276">
    <property type="reaction ID" value="UER00406"/>
</dbReference>
<dbReference type="SUPFAM" id="SSF82114">
    <property type="entry name" value="Riboflavin kinase-like"/>
    <property type="match status" value="1"/>
</dbReference>
<dbReference type="NCBIfam" id="NF004159">
    <property type="entry name" value="PRK05627.1-2"/>
    <property type="match status" value="1"/>
</dbReference>
<feature type="domain" description="Riboflavin kinase" evidence="16">
    <location>
        <begin position="182"/>
        <end position="311"/>
    </location>
</feature>
<evidence type="ECO:0000256" key="6">
    <source>
        <dbReference type="ARBA" id="ARBA00022679"/>
    </source>
</evidence>
<evidence type="ECO:0000256" key="8">
    <source>
        <dbReference type="ARBA" id="ARBA00022741"/>
    </source>
</evidence>
<dbReference type="GO" id="GO:0008531">
    <property type="term" value="F:riboflavin kinase activity"/>
    <property type="evidence" value="ECO:0007669"/>
    <property type="project" value="UniProtKB-UniRule"/>
</dbReference>
<dbReference type="Gene3D" id="2.40.30.30">
    <property type="entry name" value="Riboflavin kinase-like"/>
    <property type="match status" value="1"/>
</dbReference>
<evidence type="ECO:0000256" key="9">
    <source>
        <dbReference type="ARBA" id="ARBA00022777"/>
    </source>
</evidence>
<accession>A0A227KQX2</accession>
<evidence type="ECO:0000313" key="17">
    <source>
        <dbReference type="EMBL" id="OXE50923.1"/>
    </source>
</evidence>
<dbReference type="NCBIfam" id="NF004162">
    <property type="entry name" value="PRK05627.1-5"/>
    <property type="match status" value="1"/>
</dbReference>
<keyword evidence="5 15" id="KW-0288">FMN</keyword>
<evidence type="ECO:0000256" key="13">
    <source>
        <dbReference type="ARBA" id="ARBA00047880"/>
    </source>
</evidence>
<evidence type="ECO:0000256" key="3">
    <source>
        <dbReference type="ARBA" id="ARBA00005201"/>
    </source>
</evidence>
<dbReference type="AlphaFoldDB" id="A0A227KQX2"/>
<gene>
    <name evidence="17" type="ORF">ADH67_01055</name>
</gene>
<dbReference type="InterPro" id="IPR015864">
    <property type="entry name" value="FAD_synthase"/>
</dbReference>
<evidence type="ECO:0000256" key="14">
    <source>
        <dbReference type="ARBA" id="ARBA00049494"/>
    </source>
</evidence>
<dbReference type="GO" id="GO:0005524">
    <property type="term" value="F:ATP binding"/>
    <property type="evidence" value="ECO:0007669"/>
    <property type="project" value="UniProtKB-UniRule"/>
</dbReference>
<keyword evidence="12" id="KW-0511">Multifunctional enzyme</keyword>
<evidence type="ECO:0000256" key="1">
    <source>
        <dbReference type="ARBA" id="ARBA00002121"/>
    </source>
</evidence>
<dbReference type="Proteomes" id="UP000214610">
    <property type="component" value="Unassembled WGS sequence"/>
</dbReference>
<evidence type="ECO:0000256" key="15">
    <source>
        <dbReference type="PIRNR" id="PIRNR004491"/>
    </source>
</evidence>
<comment type="pathway">
    <text evidence="3 15">Cofactor biosynthesis; FMN biosynthesis; FMN from riboflavin (ATP route): step 1/1.</text>
</comment>
<evidence type="ECO:0000256" key="12">
    <source>
        <dbReference type="ARBA" id="ARBA00023268"/>
    </source>
</evidence>
<dbReference type="RefSeq" id="WP_066590846.1">
    <property type="nucleotide sequence ID" value="NZ_CAJTBZ010000023.1"/>
</dbReference>
<proteinExistence type="inferred from homology"/>
<name>A0A227KQX2_9BURK</name>
<keyword evidence="6 15" id="KW-0808">Transferase</keyword>
<comment type="similarity">
    <text evidence="15">Belongs to the ribF family.</text>
</comment>
<dbReference type="PANTHER" id="PTHR22749">
    <property type="entry name" value="RIBOFLAVIN KINASE/FMN ADENYLYLTRANSFERASE"/>
    <property type="match status" value="1"/>
</dbReference>
<keyword evidence="8 15" id="KW-0547">Nucleotide-binding</keyword>
<evidence type="ECO:0000313" key="18">
    <source>
        <dbReference type="Proteomes" id="UP000214610"/>
    </source>
</evidence>
<keyword evidence="4 15" id="KW-0285">Flavoprotein</keyword>
<keyword evidence="11 15" id="KW-0067">ATP-binding</keyword>
<dbReference type="InterPro" id="IPR023468">
    <property type="entry name" value="Riboflavin_kinase"/>
</dbReference>
<dbReference type="SMART" id="SM00904">
    <property type="entry name" value="Flavokinase"/>
    <property type="match status" value="1"/>
</dbReference>
<dbReference type="Pfam" id="PF06574">
    <property type="entry name" value="FAD_syn"/>
    <property type="match status" value="1"/>
</dbReference>
<dbReference type="GO" id="GO:0006747">
    <property type="term" value="P:FAD biosynthetic process"/>
    <property type="evidence" value="ECO:0007669"/>
    <property type="project" value="UniProtKB-UniRule"/>
</dbReference>
<dbReference type="GO" id="GO:0003919">
    <property type="term" value="F:FMN adenylyltransferase activity"/>
    <property type="evidence" value="ECO:0007669"/>
    <property type="project" value="UniProtKB-UniRule"/>
</dbReference>